<evidence type="ECO:0000313" key="2">
    <source>
        <dbReference type="EMBL" id="EAU32088.1"/>
    </source>
</evidence>
<dbReference type="InterPro" id="IPR029045">
    <property type="entry name" value="ClpP/crotonase-like_dom_sf"/>
</dbReference>
<organism evidence="2 3">
    <name type="scientific">Aspergillus terreus (strain NIH 2624 / FGSC A1156)</name>
    <dbReference type="NCBI Taxonomy" id="341663"/>
    <lineage>
        <taxon>Eukaryota</taxon>
        <taxon>Fungi</taxon>
        <taxon>Dikarya</taxon>
        <taxon>Ascomycota</taxon>
        <taxon>Pezizomycotina</taxon>
        <taxon>Eurotiomycetes</taxon>
        <taxon>Eurotiomycetidae</taxon>
        <taxon>Eurotiales</taxon>
        <taxon>Aspergillaceae</taxon>
        <taxon>Aspergillus</taxon>
        <taxon>Aspergillus subgen. Circumdati</taxon>
    </lineage>
</organism>
<dbReference type="Gene3D" id="1.10.510.10">
    <property type="entry name" value="Transferase(Phosphotransferase) domain 1"/>
    <property type="match status" value="1"/>
</dbReference>
<dbReference type="RefSeq" id="XP_001216447.1">
    <property type="nucleotide sequence ID" value="XM_001216447.1"/>
</dbReference>
<dbReference type="GO" id="GO:0005524">
    <property type="term" value="F:ATP binding"/>
    <property type="evidence" value="ECO:0007669"/>
    <property type="project" value="InterPro"/>
</dbReference>
<dbReference type="Pfam" id="PF00378">
    <property type="entry name" value="ECH_1"/>
    <property type="match status" value="1"/>
</dbReference>
<dbReference type="InterPro" id="IPR000719">
    <property type="entry name" value="Prot_kinase_dom"/>
</dbReference>
<dbReference type="GO" id="GO:0004672">
    <property type="term" value="F:protein kinase activity"/>
    <property type="evidence" value="ECO:0007669"/>
    <property type="project" value="InterPro"/>
</dbReference>
<dbReference type="HOGENOM" id="CLU_412159_0_0_1"/>
<reference evidence="3" key="1">
    <citation type="submission" date="2005-09" db="EMBL/GenBank/DDBJ databases">
        <title>Annotation of the Aspergillus terreus NIH2624 genome.</title>
        <authorList>
            <person name="Birren B.W."/>
            <person name="Lander E.S."/>
            <person name="Galagan J.E."/>
            <person name="Nusbaum C."/>
            <person name="Devon K."/>
            <person name="Henn M."/>
            <person name="Ma L.-J."/>
            <person name="Jaffe D.B."/>
            <person name="Butler J."/>
            <person name="Alvarez P."/>
            <person name="Gnerre S."/>
            <person name="Grabherr M."/>
            <person name="Kleber M."/>
            <person name="Mauceli E.W."/>
            <person name="Brockman W."/>
            <person name="Rounsley S."/>
            <person name="Young S.K."/>
            <person name="LaButti K."/>
            <person name="Pushparaj V."/>
            <person name="DeCaprio D."/>
            <person name="Crawford M."/>
            <person name="Koehrsen M."/>
            <person name="Engels R."/>
            <person name="Montgomery P."/>
            <person name="Pearson M."/>
            <person name="Howarth C."/>
            <person name="Larson L."/>
            <person name="Luoma S."/>
            <person name="White J."/>
            <person name="Alvarado L."/>
            <person name="Kodira C.D."/>
            <person name="Zeng Q."/>
            <person name="Oleary S."/>
            <person name="Yandava C."/>
            <person name="Denning D.W."/>
            <person name="Nierman W.C."/>
            <person name="Milne T."/>
            <person name="Madden K."/>
        </authorList>
    </citation>
    <scope>NUCLEOTIDE SEQUENCE [LARGE SCALE GENOMIC DNA]</scope>
    <source>
        <strain evidence="3">NIH 2624 / FGSC A1156</strain>
    </source>
</reference>
<dbReference type="VEuPathDB" id="FungiDB:ATEG_07826"/>
<feature type="domain" description="Protein kinase" evidence="1">
    <location>
        <begin position="51"/>
        <end position="318"/>
    </location>
</feature>
<dbReference type="InterPro" id="IPR001753">
    <property type="entry name" value="Enoyl-CoA_hydra/iso"/>
</dbReference>
<evidence type="ECO:0000313" key="3">
    <source>
        <dbReference type="Proteomes" id="UP000007963"/>
    </source>
</evidence>
<dbReference type="PANTHER" id="PTHR11941">
    <property type="entry name" value="ENOYL-COA HYDRATASE-RELATED"/>
    <property type="match status" value="1"/>
</dbReference>
<dbReference type="GO" id="GO:0004165">
    <property type="term" value="F:delta(3)-delta(2)-enoyl-CoA isomerase activity"/>
    <property type="evidence" value="ECO:0007669"/>
    <property type="project" value="TreeGrafter"/>
</dbReference>
<name>Q0CEQ8_ASPTN</name>
<dbReference type="OrthoDB" id="1696280at2759"/>
<dbReference type="FunFam" id="3.90.226.10:FF:000081">
    <property type="entry name" value="Enoyl-CoA hydratase/isomerase"/>
    <property type="match status" value="1"/>
</dbReference>
<accession>Q0CEQ8</accession>
<protein>
    <recommendedName>
        <fullName evidence="1">Protein kinase domain-containing protein</fullName>
    </recommendedName>
</protein>
<evidence type="ECO:0000259" key="1">
    <source>
        <dbReference type="PROSITE" id="PS50011"/>
    </source>
</evidence>
<dbReference type="AlphaFoldDB" id="Q0CEQ8"/>
<dbReference type="PANTHER" id="PTHR11941:SF75">
    <property type="entry name" value="ENOYL-COA HYDRATASE_ISOMERASE FAMILY PROTEIN"/>
    <property type="match status" value="1"/>
</dbReference>
<dbReference type="PROSITE" id="PS50011">
    <property type="entry name" value="PROTEIN_KINASE_DOM"/>
    <property type="match status" value="1"/>
</dbReference>
<dbReference type="GO" id="GO:0006635">
    <property type="term" value="P:fatty acid beta-oxidation"/>
    <property type="evidence" value="ECO:0007669"/>
    <property type="project" value="TreeGrafter"/>
</dbReference>
<dbReference type="EMBL" id="CH476604">
    <property type="protein sequence ID" value="EAU32088.1"/>
    <property type="molecule type" value="Genomic_DNA"/>
</dbReference>
<dbReference type="eggNOG" id="ENOG502S1DU">
    <property type="taxonomic scope" value="Eukaryota"/>
</dbReference>
<sequence length="666" mass="74679">MPRHDRTCCLTWSTALRCLSGRRSVHGSEQSEEPLENHTAGDSYAMRLQSQAHLVMIGVEASGQIYKVDDDIVLKTGRIFEPPTANASSQDRWFYASETIFQSNLMKNEKFVMRLLHQHPHPNLVEVIDAGHPEGIYLRNYRRMWELDGAAPASRLQWYRDITDALAHLHKLGIAHADLRMENMVFDARGCAILCEFSASTPFGEPNHVFPDQPVPINGVAPTISDATDRFAMGSLIFQMEHGVKPGFVVGVGGSLILPEVRTGHPELDSVIRKAWLGQYSNTGEMLEQIESLKCGGRQSWDLHRKEPSRELLDERVLRWRECRMKQFGSMDGIKMRDCDLPSTEIISQEVSNCDGGDGHGHGVDMTASVPLDGSFWGFNRPTTLYLCISLNAAEPTMTALFTVPITSTGGSIACSNPSEEKNIYLLTFTSPKDNRLTPNFIEAFLLSLDIIEHRYPKGVVITTSGIPKFYSNGLDLELATTTEGFLERWLWKLFRRLLTYPMPTICLLNGHAFAGGLMLAMYHDYRIQNPSKGFLCINELEFGVPLQAPMMSVFREKLTPSAFRDLILEARRFGGADSVKAGLVDAVGGLDEALAMIRQRGLTKKPATGIYGTMKEEMYRHSLDILDGHAENLMWRERIEERKEQAADLGENAVAAWERQRNAKL</sequence>
<proteinExistence type="predicted"/>
<dbReference type="SUPFAM" id="SSF56112">
    <property type="entry name" value="Protein kinase-like (PK-like)"/>
    <property type="match status" value="1"/>
</dbReference>
<dbReference type="GO" id="GO:0005777">
    <property type="term" value="C:peroxisome"/>
    <property type="evidence" value="ECO:0007669"/>
    <property type="project" value="TreeGrafter"/>
</dbReference>
<dbReference type="GeneID" id="4322918"/>
<dbReference type="Gene3D" id="3.90.226.10">
    <property type="entry name" value="2-enoyl-CoA Hydratase, Chain A, domain 1"/>
    <property type="match status" value="1"/>
</dbReference>
<gene>
    <name evidence="2" type="ORF">ATEG_07826</name>
</gene>
<dbReference type="CDD" id="cd06558">
    <property type="entry name" value="crotonase-like"/>
    <property type="match status" value="1"/>
</dbReference>
<dbReference type="STRING" id="341663.Q0CEQ8"/>
<dbReference type="SUPFAM" id="SSF52096">
    <property type="entry name" value="ClpP/crotonase"/>
    <property type="match status" value="1"/>
</dbReference>
<dbReference type="InterPro" id="IPR011009">
    <property type="entry name" value="Kinase-like_dom_sf"/>
</dbReference>
<dbReference type="Proteomes" id="UP000007963">
    <property type="component" value="Unassembled WGS sequence"/>
</dbReference>